<accession>A0A926F0M0</accession>
<proteinExistence type="predicted"/>
<name>A0A926F0M0_9BACT</name>
<sequence length="104" mass="11930">MNRSLVTEVKLDCNILFFNWLYLCGFRLTGDGRVKYHYTLDRFFIRGSVIKPFCATNCGITFRKKGVAAMQMASVRWWQVSIGCGYGVLQVALQSEGWQHEAPK</sequence>
<protein>
    <submittedName>
        <fullName evidence="1">Uncharacterized protein</fullName>
    </submittedName>
</protein>
<keyword evidence="2" id="KW-1185">Reference proteome</keyword>
<gene>
    <name evidence="1" type="ORF">H8744_09355</name>
</gene>
<dbReference type="AlphaFoldDB" id="A0A926F0M0"/>
<reference evidence="1" key="1">
    <citation type="submission" date="2020-08" db="EMBL/GenBank/DDBJ databases">
        <title>Genome public.</title>
        <authorList>
            <person name="Liu C."/>
            <person name="Sun Q."/>
        </authorList>
    </citation>
    <scope>NUCLEOTIDE SEQUENCE</scope>
    <source>
        <strain evidence="1">N12</strain>
    </source>
</reference>
<dbReference type="EMBL" id="JACRTF010000001">
    <property type="protein sequence ID" value="MBC8593448.1"/>
    <property type="molecule type" value="Genomic_DNA"/>
</dbReference>
<dbReference type="Proteomes" id="UP000651085">
    <property type="component" value="Unassembled WGS sequence"/>
</dbReference>
<dbReference type="RefSeq" id="WP_262434588.1">
    <property type="nucleotide sequence ID" value="NZ_JACRTF010000001.1"/>
</dbReference>
<evidence type="ECO:0000313" key="2">
    <source>
        <dbReference type="Proteomes" id="UP000651085"/>
    </source>
</evidence>
<comment type="caution">
    <text evidence="1">The sequence shown here is derived from an EMBL/GenBank/DDBJ whole genome shotgun (WGS) entry which is preliminary data.</text>
</comment>
<organism evidence="1 2">
    <name type="scientific">Jilunia laotingensis</name>
    <dbReference type="NCBI Taxonomy" id="2763675"/>
    <lineage>
        <taxon>Bacteria</taxon>
        <taxon>Pseudomonadati</taxon>
        <taxon>Bacteroidota</taxon>
        <taxon>Bacteroidia</taxon>
        <taxon>Bacteroidales</taxon>
        <taxon>Bacteroidaceae</taxon>
        <taxon>Jilunia</taxon>
    </lineage>
</organism>
<evidence type="ECO:0000313" key="1">
    <source>
        <dbReference type="EMBL" id="MBC8593448.1"/>
    </source>
</evidence>